<proteinExistence type="predicted"/>
<dbReference type="EMBL" id="BAAAHQ010000046">
    <property type="protein sequence ID" value="GAA0950240.1"/>
    <property type="molecule type" value="Genomic_DNA"/>
</dbReference>
<comment type="caution">
    <text evidence="2">The sequence shown here is derived from an EMBL/GenBank/DDBJ whole genome shotgun (WGS) entry which is preliminary data.</text>
</comment>
<protein>
    <recommendedName>
        <fullName evidence="4">Secreted protein</fullName>
    </recommendedName>
</protein>
<evidence type="ECO:0000313" key="3">
    <source>
        <dbReference type="Proteomes" id="UP001501578"/>
    </source>
</evidence>
<feature type="region of interest" description="Disordered" evidence="1">
    <location>
        <begin position="46"/>
        <end position="95"/>
    </location>
</feature>
<evidence type="ECO:0000256" key="1">
    <source>
        <dbReference type="SAM" id="MobiDB-lite"/>
    </source>
</evidence>
<evidence type="ECO:0008006" key="4">
    <source>
        <dbReference type="Google" id="ProtNLM"/>
    </source>
</evidence>
<name>A0ABN1R2H5_9ACTN</name>
<accession>A0ABN1R2H5</accession>
<sequence length="95" mass="10147">MPIRLLMTTGLRTLTGHLVTGLRTLTSRLVTVGLRVLIGRLVTMTTRSRTESSAPPAAGAAATRAVSSRGSGTHRRGPARTEEYRSPPHGVSRRS</sequence>
<organism evidence="2 3">
    <name type="scientific">Nonomuraea longicatena</name>
    <dbReference type="NCBI Taxonomy" id="83682"/>
    <lineage>
        <taxon>Bacteria</taxon>
        <taxon>Bacillati</taxon>
        <taxon>Actinomycetota</taxon>
        <taxon>Actinomycetes</taxon>
        <taxon>Streptosporangiales</taxon>
        <taxon>Streptosporangiaceae</taxon>
        <taxon>Nonomuraea</taxon>
    </lineage>
</organism>
<reference evidence="2 3" key="1">
    <citation type="journal article" date="2019" name="Int. J. Syst. Evol. Microbiol.">
        <title>The Global Catalogue of Microorganisms (GCM) 10K type strain sequencing project: providing services to taxonomists for standard genome sequencing and annotation.</title>
        <authorList>
            <consortium name="The Broad Institute Genomics Platform"/>
            <consortium name="The Broad Institute Genome Sequencing Center for Infectious Disease"/>
            <person name="Wu L."/>
            <person name="Ma J."/>
        </authorList>
    </citation>
    <scope>NUCLEOTIDE SEQUENCE [LARGE SCALE GENOMIC DNA]</scope>
    <source>
        <strain evidence="2 3">JCM 11136</strain>
    </source>
</reference>
<keyword evidence="3" id="KW-1185">Reference proteome</keyword>
<gene>
    <name evidence="2" type="ORF">GCM10009560_69410</name>
</gene>
<feature type="compositionally biased region" description="Low complexity" evidence="1">
    <location>
        <begin position="52"/>
        <end position="71"/>
    </location>
</feature>
<evidence type="ECO:0000313" key="2">
    <source>
        <dbReference type="EMBL" id="GAA0950240.1"/>
    </source>
</evidence>
<dbReference type="Proteomes" id="UP001501578">
    <property type="component" value="Unassembled WGS sequence"/>
</dbReference>